<dbReference type="PANTHER" id="PTHR47691">
    <property type="entry name" value="REGULATOR-RELATED"/>
    <property type="match status" value="1"/>
</dbReference>
<dbReference type="Proteomes" id="UP000176944">
    <property type="component" value="Chromosome"/>
</dbReference>
<protein>
    <submittedName>
        <fullName evidence="2">NB-ARC domain-containing protein</fullName>
    </submittedName>
</protein>
<dbReference type="AlphaFoldDB" id="A0A1D9GB02"/>
<dbReference type="SUPFAM" id="SSF52540">
    <property type="entry name" value="P-loop containing nucleoside triphosphate hydrolases"/>
    <property type="match status" value="1"/>
</dbReference>
<dbReference type="Gene3D" id="3.40.50.300">
    <property type="entry name" value="P-loop containing nucleotide triphosphate hydrolases"/>
    <property type="match status" value="1"/>
</dbReference>
<dbReference type="GO" id="GO:0003677">
    <property type="term" value="F:DNA binding"/>
    <property type="evidence" value="ECO:0007669"/>
    <property type="project" value="InterPro"/>
</dbReference>
<proteinExistence type="predicted"/>
<dbReference type="EMBL" id="CP017708">
    <property type="protein sequence ID" value="AOY84793.2"/>
    <property type="molecule type" value="Genomic_DNA"/>
</dbReference>
<feature type="domain" description="NB-ARC" evidence="1">
    <location>
        <begin position="153"/>
        <end position="255"/>
    </location>
</feature>
<gene>
    <name evidence="2" type="ORF">BJP36_20560</name>
</gene>
<dbReference type="InterPro" id="IPR016032">
    <property type="entry name" value="Sig_transdc_resp-reg_C-effctor"/>
</dbReference>
<organism evidence="2 3">
    <name type="scientific">Moorena producens (strain JHB)</name>
    <dbReference type="NCBI Taxonomy" id="1454205"/>
    <lineage>
        <taxon>Bacteria</taxon>
        <taxon>Bacillati</taxon>
        <taxon>Cyanobacteriota</taxon>
        <taxon>Cyanophyceae</taxon>
        <taxon>Coleofasciculales</taxon>
        <taxon>Coleofasciculaceae</taxon>
        <taxon>Moorena</taxon>
    </lineage>
</organism>
<dbReference type="InterPro" id="IPR027417">
    <property type="entry name" value="P-loop_NTPase"/>
</dbReference>
<sequence length="470" mass="53948">MFKPQSVRVYKFYLKEGKQMAQGAFYQEDELFKEAVKLWDLDNLYIDIGEQKQRETHNKTTLTPVEKVCLRGLLCGYSPKKIAETLHRSSNSIAVALTRGLYRYVEALTNRELNSLTNWKDVSKWLEVAGYKMPQYHHDWGEAPEISAFYGRTNQLNQLQQWISKKQYSLVGILGIGGIGKTTLAVKLANNLQGEFEYIIWRNLRHAPPLKQLLVELLLFLSHQQSFNLPEDINALISSLIKCLQEHRCLIVLDDAEQILSPGAIAGYYQANYEDYGQLFRRVAQEKHQSALLLISWEKFLQLELLEQKNNTTASLTLKGLPTEEAEKILVDNGLFGNTEEWETLITRYRGNPLALNLVATTIEKYFNGSVSKFLSLNEVFVPEPMRLILIAQLKRLDKLEREVIRYLGISTKPVSREQLRQDIIISSDSKLINVLQSLQRRSLIETFTDISQTFFTLSPVVSSVILSIK</sequence>
<dbReference type="Pfam" id="PF00931">
    <property type="entry name" value="NB-ARC"/>
    <property type="match status" value="1"/>
</dbReference>
<dbReference type="SUPFAM" id="SSF46894">
    <property type="entry name" value="C-terminal effector domain of the bipartite response regulators"/>
    <property type="match status" value="1"/>
</dbReference>
<evidence type="ECO:0000313" key="3">
    <source>
        <dbReference type="Proteomes" id="UP000176944"/>
    </source>
</evidence>
<name>A0A1D9GB02_MOOP1</name>
<dbReference type="PANTHER" id="PTHR47691:SF3">
    <property type="entry name" value="HTH-TYPE TRANSCRIPTIONAL REGULATOR RV0890C-RELATED"/>
    <property type="match status" value="1"/>
</dbReference>
<dbReference type="GO" id="GO:0006355">
    <property type="term" value="P:regulation of DNA-templated transcription"/>
    <property type="evidence" value="ECO:0007669"/>
    <property type="project" value="InterPro"/>
</dbReference>
<reference evidence="3" key="1">
    <citation type="submission" date="2016-10" db="EMBL/GenBank/DDBJ databases">
        <title>Comparative genomics uncovers the prolific and rare metabolic potential of the cyanobacterial genus Moorea.</title>
        <authorList>
            <person name="Leao T."/>
            <person name="Castelao G."/>
            <person name="Korobeynikov A."/>
            <person name="Monroe E.A."/>
            <person name="Podell S."/>
            <person name="Glukhov E."/>
            <person name="Allen E."/>
            <person name="Gerwick W.H."/>
            <person name="Gerwick L."/>
        </authorList>
    </citation>
    <scope>NUCLEOTIDE SEQUENCE [LARGE SCALE GENOMIC DNA]</scope>
    <source>
        <strain evidence="3">JHB</strain>
    </source>
</reference>
<dbReference type="InterPro" id="IPR002182">
    <property type="entry name" value="NB-ARC"/>
</dbReference>
<dbReference type="GO" id="GO:0043531">
    <property type="term" value="F:ADP binding"/>
    <property type="evidence" value="ECO:0007669"/>
    <property type="project" value="InterPro"/>
</dbReference>
<evidence type="ECO:0000313" key="2">
    <source>
        <dbReference type="EMBL" id="AOY84793.2"/>
    </source>
</evidence>
<evidence type="ECO:0000259" key="1">
    <source>
        <dbReference type="Pfam" id="PF00931"/>
    </source>
</evidence>
<accession>A0A1D9GB02</accession>
<dbReference type="PRINTS" id="PR00364">
    <property type="entry name" value="DISEASERSIST"/>
</dbReference>